<comment type="caution">
    <text evidence="1">The sequence shown here is derived from an EMBL/GenBank/DDBJ whole genome shotgun (WGS) entry which is preliminary data.</text>
</comment>
<dbReference type="RefSeq" id="WP_413280495.1">
    <property type="nucleotide sequence ID" value="NZ_JBHFNT010000240.1"/>
</dbReference>
<accession>A0ABV4WSW0</accession>
<proteinExistence type="predicted"/>
<gene>
    <name evidence="1" type="ORF">ACE1CA_27030</name>
</gene>
<organism evidence="1 2">
    <name type="scientific">Floridaenema evergladense BLCC-F167</name>
    <dbReference type="NCBI Taxonomy" id="3153639"/>
    <lineage>
        <taxon>Bacteria</taxon>
        <taxon>Bacillati</taxon>
        <taxon>Cyanobacteriota</taxon>
        <taxon>Cyanophyceae</taxon>
        <taxon>Oscillatoriophycideae</taxon>
        <taxon>Aerosakkonematales</taxon>
        <taxon>Aerosakkonemataceae</taxon>
        <taxon>Floridanema</taxon>
        <taxon>Floridanema evergladense</taxon>
    </lineage>
</organism>
<name>A0ABV4WSW0_9CYAN</name>
<reference evidence="1 2" key="1">
    <citation type="submission" date="2024-09" db="EMBL/GenBank/DDBJ databases">
        <title>Floridaenema gen nov. (Aerosakkonemataceae, Aerosakkonematales ord. nov., Cyanobacteria) from benthic tropical and subtropical fresh waters, with the description of four new species.</title>
        <authorList>
            <person name="Moretto J.A."/>
            <person name="Berthold D.E."/>
            <person name="Lefler F.W."/>
            <person name="Huang I.-S."/>
            <person name="Laughinghouse H. IV."/>
        </authorList>
    </citation>
    <scope>NUCLEOTIDE SEQUENCE [LARGE SCALE GENOMIC DNA]</scope>
    <source>
        <strain evidence="1 2">BLCC-F167</strain>
    </source>
</reference>
<protein>
    <submittedName>
        <fullName evidence="1">Uncharacterized protein</fullName>
    </submittedName>
</protein>
<evidence type="ECO:0000313" key="2">
    <source>
        <dbReference type="Proteomes" id="UP001576780"/>
    </source>
</evidence>
<dbReference type="Proteomes" id="UP001576780">
    <property type="component" value="Unassembled WGS sequence"/>
</dbReference>
<evidence type="ECO:0000313" key="1">
    <source>
        <dbReference type="EMBL" id="MFB2838168.1"/>
    </source>
</evidence>
<dbReference type="EMBL" id="JBHFNT010000240">
    <property type="protein sequence ID" value="MFB2838168.1"/>
    <property type="molecule type" value="Genomic_DNA"/>
</dbReference>
<keyword evidence="2" id="KW-1185">Reference proteome</keyword>
<sequence length="117" mass="13562">MANLYLITSLFDEGIYESSFRVVEAESELEIAQHILAHPSPWQWFLDRSYPRDWRNRSFSVGSLWDCVQDSEMTPERLLELIKMTSVDGDSTAQLAIHKITVNQLSDVNTDPWSKRT</sequence>